<accession>A0ABY0DAJ1</accession>
<dbReference type="InterPro" id="IPR038713">
    <property type="entry name" value="Terminase_Gp1_N_sf"/>
</dbReference>
<keyword evidence="2" id="KW-1185">Reference proteome</keyword>
<organism evidence="1 2">
    <name type="scientific">Bradyrhizobium zhanjiangense</name>
    <dbReference type="NCBI Taxonomy" id="1325107"/>
    <lineage>
        <taxon>Bacteria</taxon>
        <taxon>Pseudomonadati</taxon>
        <taxon>Pseudomonadota</taxon>
        <taxon>Alphaproteobacteria</taxon>
        <taxon>Hyphomicrobiales</taxon>
        <taxon>Nitrobacteraceae</taxon>
        <taxon>Bradyrhizobium</taxon>
    </lineage>
</organism>
<protein>
    <submittedName>
        <fullName evidence="1">Uncharacterized protein</fullName>
    </submittedName>
</protein>
<comment type="caution">
    <text evidence="1">The sequence shown here is derived from an EMBL/GenBank/DDBJ whole genome shotgun (WGS) entry which is preliminary data.</text>
</comment>
<evidence type="ECO:0000313" key="1">
    <source>
        <dbReference type="EMBL" id="RXG86524.1"/>
    </source>
</evidence>
<dbReference type="EMBL" id="RDRA01000035">
    <property type="protein sequence ID" value="RXG86524.1"/>
    <property type="molecule type" value="Genomic_DNA"/>
</dbReference>
<proteinExistence type="predicted"/>
<dbReference type="Gene3D" id="1.10.10.1400">
    <property type="entry name" value="Terminase, small subunit, N-terminal DNA-binding domain, HTH motif"/>
    <property type="match status" value="1"/>
</dbReference>
<gene>
    <name evidence="1" type="ORF">EAS62_37255</name>
</gene>
<sequence length="144" mass="15455">MHALFLAPRSHGSRTFAAKAAGYGTPTSSRQSLSQIGHQLSTDPKVQAAISEVSASYLTTLGPPAVRALRRLLDDPKHKDHGRALGIIMDRVTPVQSAAVLKVEGEVKISAADAARVMERIEELSAKFMQPIPAPKIIEHERAG</sequence>
<reference evidence="1 2" key="1">
    <citation type="submission" date="2018-10" db="EMBL/GenBank/DDBJ databases">
        <title>Bradyrhizobium sp. nov., isolated from effective nodules of peanut in China.</title>
        <authorList>
            <person name="Li Y."/>
        </authorList>
    </citation>
    <scope>NUCLEOTIDE SEQUENCE [LARGE SCALE GENOMIC DNA]</scope>
    <source>
        <strain evidence="1 2">CCBAU 51781</strain>
    </source>
</reference>
<evidence type="ECO:0000313" key="2">
    <source>
        <dbReference type="Proteomes" id="UP000289946"/>
    </source>
</evidence>
<dbReference type="Proteomes" id="UP000289946">
    <property type="component" value="Unassembled WGS sequence"/>
</dbReference>
<name>A0ABY0DAJ1_9BRAD</name>